<reference evidence="3" key="2">
    <citation type="submission" date="2020-09" db="EMBL/GenBank/DDBJ databases">
        <authorList>
            <person name="Sun Q."/>
            <person name="Ohkuma M."/>
        </authorList>
    </citation>
    <scope>NUCLEOTIDE SEQUENCE</scope>
    <source>
        <strain evidence="3">JCM 19596</strain>
    </source>
</reference>
<feature type="compositionally biased region" description="Basic and acidic residues" evidence="1">
    <location>
        <begin position="289"/>
        <end position="302"/>
    </location>
</feature>
<keyword evidence="4" id="KW-1185">Reference proteome</keyword>
<evidence type="ECO:0000256" key="2">
    <source>
        <dbReference type="SAM" id="Phobius"/>
    </source>
</evidence>
<proteinExistence type="predicted"/>
<feature type="transmembrane region" description="Helical" evidence="2">
    <location>
        <begin position="7"/>
        <end position="25"/>
    </location>
</feature>
<accession>A0A830FLX1</accession>
<feature type="region of interest" description="Disordered" evidence="1">
    <location>
        <begin position="272"/>
        <end position="302"/>
    </location>
</feature>
<evidence type="ECO:0000256" key="1">
    <source>
        <dbReference type="SAM" id="MobiDB-lite"/>
    </source>
</evidence>
<name>A0A830FLX1_9EURY</name>
<evidence type="ECO:0000313" key="3">
    <source>
        <dbReference type="EMBL" id="GGL65638.1"/>
    </source>
</evidence>
<gene>
    <name evidence="3" type="ORF">GCM10009039_24360</name>
</gene>
<feature type="transmembrane region" description="Helical" evidence="2">
    <location>
        <begin position="100"/>
        <end position="122"/>
    </location>
</feature>
<sequence>MIRLSHLYLLIFILVPGYVCLRGYLEGNLILDDQGRTDKLIVIIIGGFASLCITVILHRVNIVGWSEFVLAWLTTAPAAFDPPPVPSNGPVTVNPENGRSVLNTAGVLIVESVIGGGLGFIYGRLKLPPDDRENLAMSRRELRQPWEEAFEYATLDTEATVITTNGDEIHGKIEQLGSPSEDYDILLADPEKVVRAPSGRILRRDGIGLHSYHHYRDISRVEFESGFDYPQDDEALLERIWSRLEQEARWSGEKTGLKRVWDWIVARVNAGGEEGEETGKVTSLSLEGESERERGERDEGSQ</sequence>
<feature type="transmembrane region" description="Helical" evidence="2">
    <location>
        <begin position="40"/>
        <end position="57"/>
    </location>
</feature>
<evidence type="ECO:0000313" key="4">
    <source>
        <dbReference type="Proteomes" id="UP000607197"/>
    </source>
</evidence>
<protein>
    <submittedName>
        <fullName evidence="3">Uncharacterized protein</fullName>
    </submittedName>
</protein>
<keyword evidence="2" id="KW-0812">Transmembrane</keyword>
<dbReference type="EMBL" id="BMPG01000003">
    <property type="protein sequence ID" value="GGL65638.1"/>
    <property type="molecule type" value="Genomic_DNA"/>
</dbReference>
<dbReference type="Proteomes" id="UP000607197">
    <property type="component" value="Unassembled WGS sequence"/>
</dbReference>
<keyword evidence="2" id="KW-1133">Transmembrane helix</keyword>
<keyword evidence="2" id="KW-0472">Membrane</keyword>
<organism evidence="3 4">
    <name type="scientific">Halocalculus aciditolerans</name>
    <dbReference type="NCBI Taxonomy" id="1383812"/>
    <lineage>
        <taxon>Archaea</taxon>
        <taxon>Methanobacteriati</taxon>
        <taxon>Methanobacteriota</taxon>
        <taxon>Stenosarchaea group</taxon>
        <taxon>Halobacteria</taxon>
        <taxon>Halobacteriales</taxon>
        <taxon>Halobacteriaceae</taxon>
        <taxon>Halocalculus</taxon>
    </lineage>
</organism>
<comment type="caution">
    <text evidence="3">The sequence shown here is derived from an EMBL/GenBank/DDBJ whole genome shotgun (WGS) entry which is preliminary data.</text>
</comment>
<reference evidence="3" key="1">
    <citation type="journal article" date="2014" name="Int. J. Syst. Evol. Microbiol.">
        <title>Complete genome sequence of Corynebacterium casei LMG S-19264T (=DSM 44701T), isolated from a smear-ripened cheese.</title>
        <authorList>
            <consortium name="US DOE Joint Genome Institute (JGI-PGF)"/>
            <person name="Walter F."/>
            <person name="Albersmeier A."/>
            <person name="Kalinowski J."/>
            <person name="Ruckert C."/>
        </authorList>
    </citation>
    <scope>NUCLEOTIDE SEQUENCE</scope>
    <source>
        <strain evidence="3">JCM 19596</strain>
    </source>
</reference>
<dbReference type="AlphaFoldDB" id="A0A830FLX1"/>